<dbReference type="Gene3D" id="3.30.70.1400">
    <property type="entry name" value="Aminomethyltransferase beta-barrel domains"/>
    <property type="match status" value="1"/>
</dbReference>
<dbReference type="EMBL" id="LAJX01000015">
    <property type="protein sequence ID" value="KJV07836.1"/>
    <property type="molecule type" value="Genomic_DNA"/>
</dbReference>
<keyword evidence="2" id="KW-1185">Reference proteome</keyword>
<reference evidence="1 2" key="2">
    <citation type="journal article" date="2016" name="Microb. Ecol.">
        <title>Genome Characteristics of a Novel Type I Methanotroph (Sn10-6) Isolated from a Flooded Indian Rice Field.</title>
        <authorList>
            <person name="Rahalkar M.C."/>
            <person name="Pandit P.S."/>
            <person name="Dhakephalkar P.K."/>
            <person name="Pore S."/>
            <person name="Arora P."/>
            <person name="Kapse N."/>
        </authorList>
    </citation>
    <scope>NUCLEOTIDE SEQUENCE [LARGE SCALE GENOMIC DNA]</scope>
    <source>
        <strain evidence="1 2">Sn10-6</strain>
    </source>
</reference>
<dbReference type="AlphaFoldDB" id="A0A0F3IM87"/>
<reference evidence="2" key="1">
    <citation type="submission" date="2015-03" db="EMBL/GenBank/DDBJ databases">
        <title>Draft genome sequence of a novel methanotroph (Sn10-6) isolated from flooded ricefield rhizosphere in India.</title>
        <authorList>
            <person name="Pandit P.S."/>
            <person name="Pore S.D."/>
            <person name="Arora P."/>
            <person name="Kapse N.G."/>
            <person name="Dhakephalkar P.K."/>
            <person name="Rahalkar M.C."/>
        </authorList>
    </citation>
    <scope>NUCLEOTIDE SEQUENCE [LARGE SCALE GENOMIC DNA]</scope>
    <source>
        <strain evidence="2">Sn10-6</strain>
    </source>
</reference>
<dbReference type="Gene3D" id="2.40.30.160">
    <property type="match status" value="1"/>
</dbReference>
<organism evidence="1 2">
    <name type="scientific">Methylocucumis oryzae</name>
    <dbReference type="NCBI Taxonomy" id="1632867"/>
    <lineage>
        <taxon>Bacteria</taxon>
        <taxon>Pseudomonadati</taxon>
        <taxon>Pseudomonadota</taxon>
        <taxon>Gammaproteobacteria</taxon>
        <taxon>Methylococcales</taxon>
        <taxon>Methylococcaceae</taxon>
        <taxon>Methylocucumis</taxon>
    </lineage>
</organism>
<name>A0A0F3IM87_9GAMM</name>
<dbReference type="PATRIC" id="fig|1632867.3.peg.1366"/>
<dbReference type="PANTHER" id="PTHR22602:SF0">
    <property type="entry name" value="TRANSFERASE CAF17, MITOCHONDRIAL-RELATED"/>
    <property type="match status" value="1"/>
</dbReference>
<protein>
    <submittedName>
        <fullName evidence="1">Uncharacterized protein</fullName>
    </submittedName>
</protein>
<accession>A0A0F3IM87</accession>
<dbReference type="NCBIfam" id="TIGR03317">
    <property type="entry name" value="ygfZ_signature"/>
    <property type="match status" value="1"/>
</dbReference>
<proteinExistence type="predicted"/>
<dbReference type="PANTHER" id="PTHR22602">
    <property type="entry name" value="TRANSFERASE CAF17, MITOCHONDRIAL-RELATED"/>
    <property type="match status" value="1"/>
</dbReference>
<dbReference type="Gene3D" id="3.30.70.1630">
    <property type="match status" value="1"/>
</dbReference>
<dbReference type="RefSeq" id="WP_045777937.1">
    <property type="nucleotide sequence ID" value="NZ_LAJX01000015.1"/>
</dbReference>
<dbReference type="InterPro" id="IPR045179">
    <property type="entry name" value="YgfZ/GcvT"/>
</dbReference>
<dbReference type="InterPro" id="IPR017703">
    <property type="entry name" value="YgfZ/GCV_T_CS"/>
</dbReference>
<dbReference type="GO" id="GO:0016226">
    <property type="term" value="P:iron-sulfur cluster assembly"/>
    <property type="evidence" value="ECO:0007669"/>
    <property type="project" value="TreeGrafter"/>
</dbReference>
<evidence type="ECO:0000313" key="1">
    <source>
        <dbReference type="EMBL" id="KJV07836.1"/>
    </source>
</evidence>
<dbReference type="Proteomes" id="UP000033684">
    <property type="component" value="Unassembled WGS sequence"/>
</dbReference>
<dbReference type="OrthoDB" id="9796287at2"/>
<sequence length="316" mass="34654">MNPHWKNFLATQSLATDNLALGIFPLTELSVLTVSGADATSFLQGQVTLNVTQLNEQQAGLGAICTPNGRVSAIFLLIKHQDTWLMIVPSEQKESIKTRLSRFILRAKVSINDDDNYCLIGLNPNLVAQTSNYQVTEVAPLTVTWFNRTIIVATLERAQSIWQASVQKGYIPTSYSVWHYLDITDGVPWLNADTAETYIPQMLNLGLLGALSFDKGCYTGQEIIARTHYLGKAKRRLVLAEINSPQPPEVNTAVLDELSVSSSETGENSAGKVLSACSLGSSCRLLIVLAYSDSGEHRLTLPDHAPITLLECNYSR</sequence>
<evidence type="ECO:0000313" key="2">
    <source>
        <dbReference type="Proteomes" id="UP000033684"/>
    </source>
</evidence>
<comment type="caution">
    <text evidence="1">The sequence shown here is derived from an EMBL/GenBank/DDBJ whole genome shotgun (WGS) entry which is preliminary data.</text>
</comment>
<gene>
    <name evidence="1" type="ORF">VZ94_01900</name>
</gene>
<dbReference type="SUPFAM" id="SSF103025">
    <property type="entry name" value="Folate-binding domain"/>
    <property type="match status" value="1"/>
</dbReference>